<dbReference type="InterPro" id="IPR032675">
    <property type="entry name" value="LRR_dom_sf"/>
</dbReference>
<dbReference type="SUPFAM" id="SSF81383">
    <property type="entry name" value="F-box domain"/>
    <property type="match status" value="1"/>
</dbReference>
<dbReference type="EMBL" id="OZ019905">
    <property type="protein sequence ID" value="CAK9202046.1"/>
    <property type="molecule type" value="Genomic_DNA"/>
</dbReference>
<dbReference type="Gene3D" id="3.80.10.10">
    <property type="entry name" value="Ribonuclease Inhibitor"/>
    <property type="match status" value="1"/>
</dbReference>
<dbReference type="PANTHER" id="PTHR14695:SF4">
    <property type="entry name" value="PROTEIN NESSUN DORMA"/>
    <property type="match status" value="1"/>
</dbReference>
<reference evidence="2" key="1">
    <citation type="submission" date="2024-02" db="EMBL/GenBank/DDBJ databases">
        <authorList>
            <consortium name="ELIXIR-Norway"/>
            <consortium name="Elixir Norway"/>
        </authorList>
    </citation>
    <scope>NUCLEOTIDE SEQUENCE</scope>
</reference>
<dbReference type="Proteomes" id="UP001497512">
    <property type="component" value="Chromosome 13"/>
</dbReference>
<organism evidence="2 3">
    <name type="scientific">Sphagnum troendelagicum</name>
    <dbReference type="NCBI Taxonomy" id="128251"/>
    <lineage>
        <taxon>Eukaryota</taxon>
        <taxon>Viridiplantae</taxon>
        <taxon>Streptophyta</taxon>
        <taxon>Embryophyta</taxon>
        <taxon>Bryophyta</taxon>
        <taxon>Sphagnophytina</taxon>
        <taxon>Sphagnopsida</taxon>
        <taxon>Sphagnales</taxon>
        <taxon>Sphagnaceae</taxon>
        <taxon>Sphagnum</taxon>
    </lineage>
</organism>
<dbReference type="InterPro" id="IPR001810">
    <property type="entry name" value="F-box_dom"/>
</dbReference>
<evidence type="ECO:0000313" key="3">
    <source>
        <dbReference type="Proteomes" id="UP001497512"/>
    </source>
</evidence>
<dbReference type="InterPro" id="IPR045140">
    <property type="entry name" value="SHCBP1-like"/>
</dbReference>
<keyword evidence="3" id="KW-1185">Reference proteome</keyword>
<dbReference type="SMART" id="SM00256">
    <property type="entry name" value="FBOX"/>
    <property type="match status" value="1"/>
</dbReference>
<protein>
    <recommendedName>
        <fullName evidence="1">F-box domain-containing protein</fullName>
    </recommendedName>
</protein>
<feature type="domain" description="F-box" evidence="1">
    <location>
        <begin position="17"/>
        <end position="58"/>
    </location>
</feature>
<dbReference type="InterPro" id="IPR011050">
    <property type="entry name" value="Pectin_lyase_fold/virulence"/>
</dbReference>
<dbReference type="PANTHER" id="PTHR14695">
    <property type="entry name" value="SHC SH2-DOMAIN BINDING PROTEIN 1-RELATED"/>
    <property type="match status" value="1"/>
</dbReference>
<name>A0ABP0TPW8_9BRYO</name>
<accession>A0ABP0TPW8</accession>
<evidence type="ECO:0000313" key="2">
    <source>
        <dbReference type="EMBL" id="CAK9202046.1"/>
    </source>
</evidence>
<dbReference type="SUPFAM" id="SSF51126">
    <property type="entry name" value="Pectin lyase-like"/>
    <property type="match status" value="1"/>
</dbReference>
<evidence type="ECO:0000259" key="1">
    <source>
        <dbReference type="SMART" id="SM00256"/>
    </source>
</evidence>
<proteinExistence type="predicted"/>
<dbReference type="Pfam" id="PF12937">
    <property type="entry name" value="F-box-like"/>
    <property type="match status" value="1"/>
</dbReference>
<gene>
    <name evidence="2" type="ORF">CSSPTR1EN2_LOCUS6211</name>
</gene>
<dbReference type="InterPro" id="IPR036047">
    <property type="entry name" value="F-box-like_dom_sf"/>
</dbReference>
<dbReference type="CDD" id="cd22163">
    <property type="entry name" value="F-box_AtSKIP5-like"/>
    <property type="match status" value="1"/>
</dbReference>
<sequence length="251" mass="27371">MAKRGGHGHSTPPIHWLDDACLVRILSYLTPMPDRFNAARVCKRWQNLVSDSRMWLHVDSDHDARMNVFSSLQDAVLAARPGDTLLIAPGVIHECLNVHINKPLCLVGGGTSADETVLFCPRGFESALEFSASGRVANLTIKAELGSCLLHRKGRLTVDNCFLECADHPLDHLSCPIISTADDSACPISKAQNEVSVIETRIEGGFGCVRTSGSLKLQQVRVMFGRAALTFWFQVSKHLVDVDAALVPCQA</sequence>